<dbReference type="PANTHER" id="PTHR46847:SF3">
    <property type="entry name" value="GALACTOFURANOSE-BINDING PROTEIN YTFQ"/>
    <property type="match status" value="1"/>
</dbReference>
<dbReference type="SUPFAM" id="SSF53822">
    <property type="entry name" value="Periplasmic binding protein-like I"/>
    <property type="match status" value="1"/>
</dbReference>
<dbReference type="GO" id="GO:0030313">
    <property type="term" value="C:cell envelope"/>
    <property type="evidence" value="ECO:0007669"/>
    <property type="project" value="UniProtKB-SubCell"/>
</dbReference>
<comment type="subcellular location">
    <subcellularLocation>
        <location evidence="1">Cell envelope</location>
    </subcellularLocation>
</comment>
<evidence type="ECO:0000259" key="6">
    <source>
        <dbReference type="Pfam" id="PF13407"/>
    </source>
</evidence>
<dbReference type="PROSITE" id="PS51257">
    <property type="entry name" value="PROKAR_LIPOPROTEIN"/>
    <property type="match status" value="1"/>
</dbReference>
<evidence type="ECO:0000256" key="3">
    <source>
        <dbReference type="ARBA" id="ARBA00022729"/>
    </source>
</evidence>
<gene>
    <name evidence="7" type="ORF">KDY119_00570</name>
</gene>
<feature type="compositionally biased region" description="Low complexity" evidence="4">
    <location>
        <begin position="35"/>
        <end position="49"/>
    </location>
</feature>
<dbReference type="OrthoDB" id="9813037at2"/>
<feature type="signal peptide" evidence="5">
    <location>
        <begin position="1"/>
        <end position="31"/>
    </location>
</feature>
<dbReference type="InterPro" id="IPR028082">
    <property type="entry name" value="Peripla_BP_I"/>
</dbReference>
<dbReference type="Pfam" id="PF13407">
    <property type="entry name" value="Peripla_BP_4"/>
    <property type="match status" value="1"/>
</dbReference>
<dbReference type="GO" id="GO:0030246">
    <property type="term" value="F:carbohydrate binding"/>
    <property type="evidence" value="ECO:0007669"/>
    <property type="project" value="UniProtKB-ARBA"/>
</dbReference>
<proteinExistence type="inferred from homology"/>
<dbReference type="PANTHER" id="PTHR46847">
    <property type="entry name" value="D-ALLOSE-BINDING PERIPLASMIC PROTEIN-RELATED"/>
    <property type="match status" value="1"/>
</dbReference>
<dbReference type="KEGG" id="lxl:KDY119_00570"/>
<feature type="domain" description="Periplasmic binding protein" evidence="6">
    <location>
        <begin position="88"/>
        <end position="323"/>
    </location>
</feature>
<dbReference type="RefSeq" id="WP_036953652.1">
    <property type="nucleotide sequence ID" value="NZ_BAABIH010000013.1"/>
</dbReference>
<dbReference type="Proteomes" id="UP000326702">
    <property type="component" value="Chromosome"/>
</dbReference>
<evidence type="ECO:0000313" key="8">
    <source>
        <dbReference type="Proteomes" id="UP000326702"/>
    </source>
</evidence>
<accession>A0A5P9Q727</accession>
<reference evidence="7 8" key="1">
    <citation type="submission" date="2019-10" db="EMBL/GenBank/DDBJ databases">
        <title>Genome sequence of Luteimicrobium xylanilyticum HY-24.</title>
        <authorList>
            <person name="Kim D.Y."/>
            <person name="Park H.-Y."/>
        </authorList>
    </citation>
    <scope>NUCLEOTIDE SEQUENCE [LARGE SCALE GENOMIC DNA]</scope>
    <source>
        <strain evidence="7 8">HY-24</strain>
    </source>
</reference>
<feature type="chain" id="PRO_5024849429" evidence="5">
    <location>
        <begin position="32"/>
        <end position="368"/>
    </location>
</feature>
<comment type="similarity">
    <text evidence="2">Belongs to the bacterial solute-binding protein 2 family.</text>
</comment>
<sequence length="368" mass="37975">MALTSKRRTASVVVVAGTALALALTGCSKSADDNGGSSPTSGAAAGNSAAAQQVQSTGSSGTSCTYSTYGAEKVDLKNVTVGFSQSESTSNPFRATETQSITDEAKRLGIKLIQRNANANVQQQNTDIQDMIAQGAKVLIVAPENSDGLAPAFAQAKAKKIPILTIDRTVNGTACSDFIGFIGSDFAGQAKIAAQDMAKALPDGGNIAILQGTSGNNVAQARTDGFTKEIAASSPNLKVVASQTANFDQATGQKVMEQILQSNPDIKGVYAENDTMALGAIQAIKAAGKTPGKDIQVIGIDGTEDAVKDVAAGVMFSDVETNPRFGPLAFQALTDFYSDKGTPTNVIIADHHFTKDNAQQALDNGDVY</sequence>
<dbReference type="Gene3D" id="3.40.50.2300">
    <property type="match status" value="2"/>
</dbReference>
<evidence type="ECO:0000256" key="2">
    <source>
        <dbReference type="ARBA" id="ARBA00007639"/>
    </source>
</evidence>
<feature type="region of interest" description="Disordered" evidence="4">
    <location>
        <begin position="30"/>
        <end position="49"/>
    </location>
</feature>
<dbReference type="InterPro" id="IPR025997">
    <property type="entry name" value="SBP_2_dom"/>
</dbReference>
<evidence type="ECO:0000256" key="5">
    <source>
        <dbReference type="SAM" id="SignalP"/>
    </source>
</evidence>
<evidence type="ECO:0000313" key="7">
    <source>
        <dbReference type="EMBL" id="QFU97076.1"/>
    </source>
</evidence>
<dbReference type="AlphaFoldDB" id="A0A5P9Q727"/>
<dbReference type="EMBL" id="CP045529">
    <property type="protein sequence ID" value="QFU97076.1"/>
    <property type="molecule type" value="Genomic_DNA"/>
</dbReference>
<keyword evidence="3 5" id="KW-0732">Signal</keyword>
<evidence type="ECO:0000256" key="1">
    <source>
        <dbReference type="ARBA" id="ARBA00004196"/>
    </source>
</evidence>
<name>A0A5P9Q727_9MICO</name>
<dbReference type="CDD" id="cd06309">
    <property type="entry name" value="PBP1_galactofuranose_YtfQ-like"/>
    <property type="match status" value="1"/>
</dbReference>
<protein>
    <submittedName>
        <fullName evidence="7">D-ribose-binding protein</fullName>
    </submittedName>
</protein>
<evidence type="ECO:0000256" key="4">
    <source>
        <dbReference type="SAM" id="MobiDB-lite"/>
    </source>
</evidence>
<organism evidence="7 8">
    <name type="scientific">Luteimicrobium xylanilyticum</name>
    <dbReference type="NCBI Taxonomy" id="1133546"/>
    <lineage>
        <taxon>Bacteria</taxon>
        <taxon>Bacillati</taxon>
        <taxon>Actinomycetota</taxon>
        <taxon>Actinomycetes</taxon>
        <taxon>Micrococcales</taxon>
        <taxon>Luteimicrobium</taxon>
    </lineage>
</organism>
<keyword evidence="8" id="KW-1185">Reference proteome</keyword>